<dbReference type="AlphaFoldDB" id="A0A8I1AVB0"/>
<dbReference type="RefSeq" id="WP_048025053.1">
    <property type="nucleotide sequence ID" value="NZ_CADDZZ010000026.1"/>
</dbReference>
<gene>
    <name evidence="2" type="ORF">JAO13_08430</name>
</gene>
<evidence type="ECO:0000313" key="3">
    <source>
        <dbReference type="Proteomes" id="UP000645612"/>
    </source>
</evidence>
<evidence type="ECO:0000313" key="2">
    <source>
        <dbReference type="EMBL" id="MBH9696464.1"/>
    </source>
</evidence>
<name>A0A8I1AVB0_BURCE</name>
<comment type="caution">
    <text evidence="2">The sequence shown here is derived from an EMBL/GenBank/DDBJ whole genome shotgun (WGS) entry which is preliminary data.</text>
</comment>
<dbReference type="Proteomes" id="UP000645612">
    <property type="component" value="Unassembled WGS sequence"/>
</dbReference>
<evidence type="ECO:0000256" key="1">
    <source>
        <dbReference type="SAM" id="MobiDB-lite"/>
    </source>
</evidence>
<reference evidence="2" key="1">
    <citation type="submission" date="2020-12" db="EMBL/GenBank/DDBJ databases">
        <title>Burkholderia cepacia complex in Mexico.</title>
        <authorList>
            <person name="Estrada P."/>
        </authorList>
    </citation>
    <scope>NUCLEOTIDE SEQUENCE</scope>
    <source>
        <strain evidence="2">871</strain>
    </source>
</reference>
<feature type="compositionally biased region" description="Acidic residues" evidence="1">
    <location>
        <begin position="12"/>
        <end position="24"/>
    </location>
</feature>
<dbReference type="EMBL" id="JAEDXG010000006">
    <property type="protein sequence ID" value="MBH9696464.1"/>
    <property type="molecule type" value="Genomic_DNA"/>
</dbReference>
<feature type="region of interest" description="Disordered" evidence="1">
    <location>
        <begin position="55"/>
        <end position="79"/>
    </location>
</feature>
<protein>
    <submittedName>
        <fullName evidence="2">Uncharacterized protein</fullName>
    </submittedName>
</protein>
<accession>A0A8I1AVB0</accession>
<sequence length="79" mass="8297">MSETFATVSCFGEDDGTTPFDSDEASGVGGRDMSIPVSGRHTGIETVRIDVPVGPAQAEPNHPIANLNVETGRTHEAQE</sequence>
<proteinExistence type="predicted"/>
<feature type="region of interest" description="Disordered" evidence="1">
    <location>
        <begin position="1"/>
        <end position="41"/>
    </location>
</feature>
<organism evidence="2 3">
    <name type="scientific">Burkholderia cepacia</name>
    <name type="common">Pseudomonas cepacia</name>
    <dbReference type="NCBI Taxonomy" id="292"/>
    <lineage>
        <taxon>Bacteria</taxon>
        <taxon>Pseudomonadati</taxon>
        <taxon>Pseudomonadota</taxon>
        <taxon>Betaproteobacteria</taxon>
        <taxon>Burkholderiales</taxon>
        <taxon>Burkholderiaceae</taxon>
        <taxon>Burkholderia</taxon>
        <taxon>Burkholderia cepacia complex</taxon>
    </lineage>
</organism>